<protein>
    <submittedName>
        <fullName evidence="3">Uncharacterized protein</fullName>
    </submittedName>
</protein>
<proteinExistence type="predicted"/>
<evidence type="ECO:0000256" key="1">
    <source>
        <dbReference type="SAM" id="MobiDB-lite"/>
    </source>
</evidence>
<feature type="chain" id="PRO_5008597294" evidence="2">
    <location>
        <begin position="20"/>
        <end position="53"/>
    </location>
</feature>
<dbReference type="InParanoid" id="A0A1B7MG29"/>
<feature type="region of interest" description="Disordered" evidence="1">
    <location>
        <begin position="21"/>
        <end position="53"/>
    </location>
</feature>
<name>A0A1B7MG29_9AGAM</name>
<dbReference type="EMBL" id="KV449349">
    <property type="protein sequence ID" value="OAX31556.1"/>
    <property type="molecule type" value="Genomic_DNA"/>
</dbReference>
<sequence>MHAMHCRLSLMFLSRRVMSATAGAPKGNGGYKRDEDFDPPSLSPPPPPNPNSQ</sequence>
<keyword evidence="4" id="KW-1185">Reference proteome</keyword>
<gene>
    <name evidence="3" type="ORF">K503DRAFT_74646</name>
</gene>
<evidence type="ECO:0000313" key="4">
    <source>
        <dbReference type="Proteomes" id="UP000092154"/>
    </source>
</evidence>
<keyword evidence="2" id="KW-0732">Signal</keyword>
<evidence type="ECO:0000313" key="3">
    <source>
        <dbReference type="EMBL" id="OAX31556.1"/>
    </source>
</evidence>
<dbReference type="AlphaFoldDB" id="A0A1B7MG29"/>
<reference evidence="3 4" key="1">
    <citation type="submission" date="2016-06" db="EMBL/GenBank/DDBJ databases">
        <title>Comparative genomics of the ectomycorrhizal sister species Rhizopogon vinicolor and Rhizopogon vesiculosus (Basidiomycota: Boletales) reveals a divergence of the mating type B locus.</title>
        <authorList>
            <consortium name="DOE Joint Genome Institute"/>
            <person name="Mujic A.B."/>
            <person name="Kuo A."/>
            <person name="Tritt A."/>
            <person name="Lipzen A."/>
            <person name="Chen C."/>
            <person name="Johnson J."/>
            <person name="Sharma A."/>
            <person name="Barry K."/>
            <person name="Grigoriev I.V."/>
            <person name="Spatafora J.W."/>
        </authorList>
    </citation>
    <scope>NUCLEOTIDE SEQUENCE [LARGE SCALE GENOMIC DNA]</scope>
    <source>
        <strain evidence="3 4">AM-OR11-026</strain>
    </source>
</reference>
<organism evidence="3 4">
    <name type="scientific">Rhizopogon vinicolor AM-OR11-026</name>
    <dbReference type="NCBI Taxonomy" id="1314800"/>
    <lineage>
        <taxon>Eukaryota</taxon>
        <taxon>Fungi</taxon>
        <taxon>Dikarya</taxon>
        <taxon>Basidiomycota</taxon>
        <taxon>Agaricomycotina</taxon>
        <taxon>Agaricomycetes</taxon>
        <taxon>Agaricomycetidae</taxon>
        <taxon>Boletales</taxon>
        <taxon>Suillineae</taxon>
        <taxon>Rhizopogonaceae</taxon>
        <taxon>Rhizopogon</taxon>
    </lineage>
</organism>
<dbReference type="Proteomes" id="UP000092154">
    <property type="component" value="Unassembled WGS sequence"/>
</dbReference>
<accession>A0A1B7MG29</accession>
<feature type="compositionally biased region" description="Pro residues" evidence="1">
    <location>
        <begin position="41"/>
        <end position="53"/>
    </location>
</feature>
<evidence type="ECO:0000256" key="2">
    <source>
        <dbReference type="SAM" id="SignalP"/>
    </source>
</evidence>
<feature type="signal peptide" evidence="2">
    <location>
        <begin position="1"/>
        <end position="19"/>
    </location>
</feature>